<sequence length="133" mass="13566">MTTLRQPPAAAPAFSPKTLTEVEEPLGRDLGRDSDLNRAAVTIFGLAGLGILAVTSAWLMLRGEAPATVRVDGPLLSGGIEPGNAAGDMPTLRQSWPADDGPGPGAFTLMDAATGLREVVEVLPPGGAPTVAR</sequence>
<accession>A0ABW4YU86</accession>
<keyword evidence="2" id="KW-0812">Transmembrane</keyword>
<evidence type="ECO:0000313" key="4">
    <source>
        <dbReference type="Proteomes" id="UP001597299"/>
    </source>
</evidence>
<feature type="region of interest" description="Disordered" evidence="1">
    <location>
        <begin position="81"/>
        <end position="105"/>
    </location>
</feature>
<keyword evidence="4" id="KW-1185">Reference proteome</keyword>
<reference evidence="4" key="1">
    <citation type="journal article" date="2019" name="Int. J. Syst. Evol. Microbiol.">
        <title>The Global Catalogue of Microorganisms (GCM) 10K type strain sequencing project: providing services to taxonomists for standard genome sequencing and annotation.</title>
        <authorList>
            <consortium name="The Broad Institute Genomics Platform"/>
            <consortium name="The Broad Institute Genome Sequencing Center for Infectious Disease"/>
            <person name="Wu L."/>
            <person name="Ma J."/>
        </authorList>
    </citation>
    <scope>NUCLEOTIDE SEQUENCE [LARGE SCALE GENOMIC DNA]</scope>
    <source>
        <strain evidence="4">CCM 7435</strain>
    </source>
</reference>
<proteinExistence type="predicted"/>
<dbReference type="RefSeq" id="WP_213352475.1">
    <property type="nucleotide sequence ID" value="NZ_JAHBGB010000023.1"/>
</dbReference>
<dbReference type="Proteomes" id="UP001597299">
    <property type="component" value="Unassembled WGS sequence"/>
</dbReference>
<name>A0ABW4YU86_9HYPH</name>
<keyword evidence="2" id="KW-0472">Membrane</keyword>
<gene>
    <name evidence="3" type="ORF">ACFSNC_04890</name>
</gene>
<feature type="transmembrane region" description="Helical" evidence="2">
    <location>
        <begin position="39"/>
        <end position="61"/>
    </location>
</feature>
<evidence type="ECO:0000256" key="2">
    <source>
        <dbReference type="SAM" id="Phobius"/>
    </source>
</evidence>
<evidence type="ECO:0000256" key="1">
    <source>
        <dbReference type="SAM" id="MobiDB-lite"/>
    </source>
</evidence>
<feature type="region of interest" description="Disordered" evidence="1">
    <location>
        <begin position="1"/>
        <end position="20"/>
    </location>
</feature>
<comment type="caution">
    <text evidence="3">The sequence shown here is derived from an EMBL/GenBank/DDBJ whole genome shotgun (WGS) entry which is preliminary data.</text>
</comment>
<organism evidence="3 4">
    <name type="scientific">Ancylobacter oerskovii</name>
    <dbReference type="NCBI Taxonomy" id="459519"/>
    <lineage>
        <taxon>Bacteria</taxon>
        <taxon>Pseudomonadati</taxon>
        <taxon>Pseudomonadota</taxon>
        <taxon>Alphaproteobacteria</taxon>
        <taxon>Hyphomicrobiales</taxon>
        <taxon>Xanthobacteraceae</taxon>
        <taxon>Ancylobacter</taxon>
    </lineage>
</organism>
<dbReference type="EMBL" id="JBHUHD010000001">
    <property type="protein sequence ID" value="MFD2139723.1"/>
    <property type="molecule type" value="Genomic_DNA"/>
</dbReference>
<keyword evidence="2" id="KW-1133">Transmembrane helix</keyword>
<protein>
    <submittedName>
        <fullName evidence="3">Uncharacterized protein</fullName>
    </submittedName>
</protein>
<evidence type="ECO:0000313" key="3">
    <source>
        <dbReference type="EMBL" id="MFD2139723.1"/>
    </source>
</evidence>